<dbReference type="OMA" id="MEFGSSH"/>
<dbReference type="InParanoid" id="H2ZPI5"/>
<feature type="region of interest" description="Disordered" evidence="1">
    <location>
        <begin position="93"/>
        <end position="125"/>
    </location>
</feature>
<dbReference type="Ensembl" id="ENSCSAVT00000019711.1">
    <property type="protein sequence ID" value="ENSCSAVP00000019501.1"/>
    <property type="gene ID" value="ENSCSAVG00000011428.1"/>
</dbReference>
<sequence>MEFGSSHVYAGTEEVYYSSVPVSDDSIDKHKATNNTVQGQENLETVYEDFDNAETKINSNTNVVYNEVGEDESKSSGIYDEVVPDSAIKSKIKIKKKKKKKNPQKNADSIPSDFEADFTKAPPPKLENQYTVQPGLPASTTNPFYQALLDANAIQAALPTGVNLIDFVFDETNEYESTSDPADPAVPSPQLYPSLDKLIDPSTLSISPPITPTAPSLSAVNSLKRLEPSAPQFTQSMRLKDRNAVVNQNRAAEVAADPSYSSVDTNIVSVKLGIVGQ</sequence>
<reference evidence="2" key="3">
    <citation type="submission" date="2025-09" db="UniProtKB">
        <authorList>
            <consortium name="Ensembl"/>
        </authorList>
    </citation>
    <scope>IDENTIFICATION</scope>
</reference>
<dbReference type="Proteomes" id="UP000007875">
    <property type="component" value="Unassembled WGS sequence"/>
</dbReference>
<feature type="compositionally biased region" description="Basic residues" evidence="1">
    <location>
        <begin position="93"/>
        <end position="103"/>
    </location>
</feature>
<reference evidence="3" key="1">
    <citation type="submission" date="2003-08" db="EMBL/GenBank/DDBJ databases">
        <authorList>
            <person name="Birren B."/>
            <person name="Nusbaum C."/>
            <person name="Abebe A."/>
            <person name="Abouelleil A."/>
            <person name="Adekoya E."/>
            <person name="Ait-zahra M."/>
            <person name="Allen N."/>
            <person name="Allen T."/>
            <person name="An P."/>
            <person name="Anderson M."/>
            <person name="Anderson S."/>
            <person name="Arachchi H."/>
            <person name="Armbruster J."/>
            <person name="Bachantsang P."/>
            <person name="Baldwin J."/>
            <person name="Barry A."/>
            <person name="Bayul T."/>
            <person name="Blitshsteyn B."/>
            <person name="Bloom T."/>
            <person name="Blye J."/>
            <person name="Boguslavskiy L."/>
            <person name="Borowsky M."/>
            <person name="Boukhgalter B."/>
            <person name="Brunache A."/>
            <person name="Butler J."/>
            <person name="Calixte N."/>
            <person name="Calvo S."/>
            <person name="Camarata J."/>
            <person name="Campo K."/>
            <person name="Chang J."/>
            <person name="Cheshatsang Y."/>
            <person name="Citroen M."/>
            <person name="Collymore A."/>
            <person name="Considine T."/>
            <person name="Cook A."/>
            <person name="Cooke P."/>
            <person name="Corum B."/>
            <person name="Cuomo C."/>
            <person name="David R."/>
            <person name="Dawoe T."/>
            <person name="Degray S."/>
            <person name="Dodge S."/>
            <person name="Dooley K."/>
            <person name="Dorje P."/>
            <person name="Dorjee K."/>
            <person name="Dorris L."/>
            <person name="Duffey N."/>
            <person name="Dupes A."/>
            <person name="Elkins T."/>
            <person name="Engels R."/>
            <person name="Erickson J."/>
            <person name="Farina A."/>
            <person name="Faro S."/>
            <person name="Ferreira P."/>
            <person name="Fischer H."/>
            <person name="Fitzgerald M."/>
            <person name="Foley K."/>
            <person name="Gage D."/>
            <person name="Galagan J."/>
            <person name="Gearin G."/>
            <person name="Gnerre S."/>
            <person name="Gnirke A."/>
            <person name="Goyette A."/>
            <person name="Graham J."/>
            <person name="Grandbois E."/>
            <person name="Gyaltsen K."/>
            <person name="Hafez N."/>
            <person name="Hagopian D."/>
            <person name="Hagos B."/>
            <person name="Hall J."/>
            <person name="Hatcher B."/>
            <person name="Heller A."/>
            <person name="Higgins H."/>
            <person name="Honan T."/>
            <person name="Horn A."/>
            <person name="Houde N."/>
            <person name="Hughes L."/>
            <person name="Hulme W."/>
            <person name="Husby E."/>
            <person name="Iliev I."/>
            <person name="Jaffe D."/>
            <person name="Jones C."/>
            <person name="Kamal M."/>
            <person name="Kamat A."/>
            <person name="Kamvysselis M."/>
            <person name="Karlsson E."/>
            <person name="Kells C."/>
            <person name="Kieu A."/>
            <person name="Kisner P."/>
            <person name="Kodira C."/>
            <person name="Kulbokas E."/>
            <person name="Labutti K."/>
            <person name="Lama D."/>
            <person name="Landers T."/>
            <person name="Leger J."/>
            <person name="Levine S."/>
            <person name="Lewis D."/>
            <person name="Lewis T."/>
            <person name="Lindblad-toh K."/>
            <person name="Liu X."/>
            <person name="Lokyitsang T."/>
            <person name="Lokyitsang Y."/>
            <person name="Lucien O."/>
            <person name="Lui A."/>
            <person name="Ma L.J."/>
            <person name="Mabbitt R."/>
            <person name="Macdonald J."/>
            <person name="Maclean C."/>
            <person name="Major J."/>
            <person name="Manning J."/>
            <person name="Marabella R."/>
            <person name="Maru K."/>
            <person name="Matthews C."/>
            <person name="Mauceli E."/>
            <person name="Mccarthy M."/>
            <person name="Mcdonough S."/>
            <person name="Mcghee T."/>
            <person name="Meldrim J."/>
            <person name="Meneus L."/>
            <person name="Mesirov J."/>
            <person name="Mihalev A."/>
            <person name="Mihova T."/>
            <person name="Mikkelsen T."/>
            <person name="Mlenga V."/>
            <person name="Moru K."/>
            <person name="Mozes J."/>
            <person name="Mulrain L."/>
            <person name="Munson G."/>
            <person name="Naylor J."/>
            <person name="Newes C."/>
            <person name="Nguyen C."/>
            <person name="Nguyen N."/>
            <person name="Nguyen T."/>
            <person name="Nicol R."/>
            <person name="Nielsen C."/>
            <person name="Nizzari M."/>
            <person name="Norbu C."/>
            <person name="Norbu N."/>
            <person name="O'donnell P."/>
            <person name="Okoawo O."/>
            <person name="O'leary S."/>
            <person name="Omotosho B."/>
            <person name="O'neill K."/>
            <person name="Osman S."/>
            <person name="Parker S."/>
            <person name="Perrin D."/>
            <person name="Phunkhang P."/>
            <person name="Piqani B."/>
            <person name="Purcell S."/>
            <person name="Rachupka T."/>
            <person name="Ramasamy U."/>
            <person name="Rameau R."/>
            <person name="Ray V."/>
            <person name="Raymond C."/>
            <person name="Retta R."/>
            <person name="Richardson S."/>
            <person name="Rise C."/>
            <person name="Rodriguez J."/>
            <person name="Rogers J."/>
            <person name="Rogov P."/>
            <person name="Rutman M."/>
            <person name="Schupbach R."/>
            <person name="Seaman C."/>
            <person name="Settipalli S."/>
            <person name="Sharpe T."/>
            <person name="Sheridan J."/>
            <person name="Sherpa N."/>
            <person name="Shi J."/>
            <person name="Smirnov S."/>
            <person name="Smith C."/>
            <person name="Sougnez C."/>
            <person name="Spencer B."/>
            <person name="Stalker J."/>
            <person name="Stange-thomann N."/>
            <person name="Stavropoulos S."/>
            <person name="Stetson K."/>
            <person name="Stone C."/>
            <person name="Stone S."/>
            <person name="Stubbs M."/>
            <person name="Talamas J."/>
            <person name="Tchuinga P."/>
            <person name="Tenzing P."/>
            <person name="Tesfaye S."/>
            <person name="Theodore J."/>
            <person name="Thoulutsang Y."/>
            <person name="Topham K."/>
            <person name="Towey S."/>
            <person name="Tsamla T."/>
            <person name="Tsomo N."/>
            <person name="Vallee D."/>
            <person name="Vassiliev H."/>
            <person name="Venkataraman V."/>
            <person name="Vinson J."/>
            <person name="Vo A."/>
            <person name="Wade C."/>
            <person name="Wang S."/>
            <person name="Wangchuk T."/>
            <person name="Wangdi T."/>
            <person name="Whittaker C."/>
            <person name="Wilkinson J."/>
            <person name="Wu Y."/>
            <person name="Wyman D."/>
            <person name="Yadav S."/>
            <person name="Yang S."/>
            <person name="Yang X."/>
            <person name="Yeager S."/>
            <person name="Yee E."/>
            <person name="Young G."/>
            <person name="Zainoun J."/>
            <person name="Zembeck L."/>
            <person name="Zimmer A."/>
            <person name="Zody M."/>
            <person name="Lander E."/>
        </authorList>
    </citation>
    <scope>NUCLEOTIDE SEQUENCE [LARGE SCALE GENOMIC DNA]</scope>
</reference>
<reference evidence="2" key="2">
    <citation type="submission" date="2025-08" db="UniProtKB">
        <authorList>
            <consortium name="Ensembl"/>
        </authorList>
    </citation>
    <scope>IDENTIFICATION</scope>
</reference>
<dbReference type="AlphaFoldDB" id="H2ZPI5"/>
<name>H2ZPI5_CIOSA</name>
<evidence type="ECO:0000313" key="2">
    <source>
        <dbReference type="Ensembl" id="ENSCSAVP00000019501.1"/>
    </source>
</evidence>
<organism evidence="2 3">
    <name type="scientific">Ciona savignyi</name>
    <name type="common">Pacific transparent sea squirt</name>
    <dbReference type="NCBI Taxonomy" id="51511"/>
    <lineage>
        <taxon>Eukaryota</taxon>
        <taxon>Metazoa</taxon>
        <taxon>Chordata</taxon>
        <taxon>Tunicata</taxon>
        <taxon>Ascidiacea</taxon>
        <taxon>Phlebobranchia</taxon>
        <taxon>Cionidae</taxon>
        <taxon>Ciona</taxon>
    </lineage>
</organism>
<dbReference type="HOGENOM" id="CLU_1163377_0_0_1"/>
<accession>H2ZPI5</accession>
<dbReference type="GeneTree" id="ENSGT00660000097283"/>
<evidence type="ECO:0000313" key="3">
    <source>
        <dbReference type="Proteomes" id="UP000007875"/>
    </source>
</evidence>
<evidence type="ECO:0000256" key="1">
    <source>
        <dbReference type="SAM" id="MobiDB-lite"/>
    </source>
</evidence>
<protein>
    <submittedName>
        <fullName evidence="2">Uncharacterized protein</fullName>
    </submittedName>
</protein>
<keyword evidence="3" id="KW-1185">Reference proteome</keyword>
<proteinExistence type="predicted"/>